<accession>A0A6G6GJD8</accession>
<dbReference type="Gene3D" id="3.40.50.10140">
    <property type="entry name" value="Toll/interleukin-1 receptor homology (TIR) domain"/>
    <property type="match status" value="1"/>
</dbReference>
<evidence type="ECO:0000313" key="2">
    <source>
        <dbReference type="EMBL" id="QIE58706.1"/>
    </source>
</evidence>
<dbReference type="Pfam" id="PF13676">
    <property type="entry name" value="TIR_2"/>
    <property type="match status" value="1"/>
</dbReference>
<proteinExistence type="predicted"/>
<feature type="domain" description="TIR" evidence="1">
    <location>
        <begin position="6"/>
        <end position="118"/>
    </location>
</feature>
<sequence>MKKTAFISYSMDDSQLYVLSLISEYLSNNGYYVENSYNSLNQGQNFEFAVRNKIAKTDLFIGIASHSGVNSQSVMKEWEIAQINKKTSVFIIEDTVPINPAFEQGNLIIRFNRHFPEESVNNLRKMIEKEKKNENNSALNWVVGGLLGIAIIKLLSDE</sequence>
<dbReference type="SUPFAM" id="SSF52200">
    <property type="entry name" value="Toll/Interleukin receptor TIR domain"/>
    <property type="match status" value="1"/>
</dbReference>
<dbReference type="RefSeq" id="WP_164678737.1">
    <property type="nucleotide sequence ID" value="NZ_CP049057.1"/>
</dbReference>
<dbReference type="InterPro" id="IPR035897">
    <property type="entry name" value="Toll_tir_struct_dom_sf"/>
</dbReference>
<dbReference type="InterPro" id="IPR000157">
    <property type="entry name" value="TIR_dom"/>
</dbReference>
<keyword evidence="3" id="KW-1185">Reference proteome</keyword>
<name>A0A6G6GJD8_9FLAO</name>
<gene>
    <name evidence="2" type="ORF">G5B37_03755</name>
</gene>
<dbReference type="AlphaFoldDB" id="A0A6G6GJD8"/>
<dbReference type="Proteomes" id="UP000505306">
    <property type="component" value="Chromosome"/>
</dbReference>
<protein>
    <submittedName>
        <fullName evidence="2">TIR domain-containing protein</fullName>
    </submittedName>
</protein>
<dbReference type="GO" id="GO:0007165">
    <property type="term" value="P:signal transduction"/>
    <property type="evidence" value="ECO:0007669"/>
    <property type="project" value="InterPro"/>
</dbReference>
<reference evidence="2 3" key="1">
    <citation type="submission" date="2020-02" db="EMBL/GenBank/DDBJ databases">
        <title>Complete genome sequence of Flavobacteriaceae bacterium.</title>
        <authorList>
            <person name="Kim S.-J."/>
            <person name="Kim Y.-S."/>
            <person name="Kim K.-H."/>
        </authorList>
    </citation>
    <scope>NUCLEOTIDE SEQUENCE [LARGE SCALE GENOMIC DNA]</scope>
    <source>
        <strain evidence="2 3">RR4-40</strain>
    </source>
</reference>
<dbReference type="KEGG" id="mgel:G5B37_03755"/>
<organism evidence="2 3">
    <name type="scientific">Rasiella rasia</name>
    <dbReference type="NCBI Taxonomy" id="2744027"/>
    <lineage>
        <taxon>Bacteria</taxon>
        <taxon>Pseudomonadati</taxon>
        <taxon>Bacteroidota</taxon>
        <taxon>Flavobacteriia</taxon>
        <taxon>Flavobacteriales</taxon>
        <taxon>Flavobacteriaceae</taxon>
        <taxon>Rasiella</taxon>
    </lineage>
</organism>
<dbReference type="EMBL" id="CP049057">
    <property type="protein sequence ID" value="QIE58706.1"/>
    <property type="molecule type" value="Genomic_DNA"/>
</dbReference>
<evidence type="ECO:0000313" key="3">
    <source>
        <dbReference type="Proteomes" id="UP000505306"/>
    </source>
</evidence>
<evidence type="ECO:0000259" key="1">
    <source>
        <dbReference type="Pfam" id="PF13676"/>
    </source>
</evidence>